<evidence type="ECO:0000313" key="2">
    <source>
        <dbReference type="EMBL" id="PQO26160.1"/>
    </source>
</evidence>
<dbReference type="Pfam" id="PF00781">
    <property type="entry name" value="DAGK_cat"/>
    <property type="match status" value="1"/>
</dbReference>
<dbReference type="Pfam" id="PF19279">
    <property type="entry name" value="YegS_C"/>
    <property type="match status" value="1"/>
</dbReference>
<name>A0A2S8F1Z3_9BACT</name>
<comment type="caution">
    <text evidence="2">The sequence shown here is derived from an EMBL/GenBank/DDBJ whole genome shotgun (WGS) entry which is preliminary data.</text>
</comment>
<protein>
    <recommendedName>
        <fullName evidence="1">DAGKc domain-containing protein</fullName>
    </recommendedName>
</protein>
<accession>A0A2S8F1Z3</accession>
<dbReference type="GO" id="GO:0016301">
    <property type="term" value="F:kinase activity"/>
    <property type="evidence" value="ECO:0007669"/>
    <property type="project" value="InterPro"/>
</dbReference>
<dbReference type="SUPFAM" id="SSF111331">
    <property type="entry name" value="NAD kinase/diacylglycerol kinase-like"/>
    <property type="match status" value="1"/>
</dbReference>
<gene>
    <name evidence="2" type="ORF">C5Y96_22215</name>
</gene>
<dbReference type="GO" id="GO:0008929">
    <property type="term" value="F:methylglyoxal synthase activity"/>
    <property type="evidence" value="ECO:0007669"/>
    <property type="project" value="InterPro"/>
</dbReference>
<evidence type="ECO:0000259" key="1">
    <source>
        <dbReference type="PROSITE" id="PS50146"/>
    </source>
</evidence>
<organism evidence="2 3">
    <name type="scientific">Blastopirellula marina</name>
    <dbReference type="NCBI Taxonomy" id="124"/>
    <lineage>
        <taxon>Bacteria</taxon>
        <taxon>Pseudomonadati</taxon>
        <taxon>Planctomycetota</taxon>
        <taxon>Planctomycetia</taxon>
        <taxon>Pirellulales</taxon>
        <taxon>Pirellulaceae</taxon>
        <taxon>Blastopirellula</taxon>
    </lineage>
</organism>
<dbReference type="InterPro" id="IPR016064">
    <property type="entry name" value="NAD/diacylglycerol_kinase_sf"/>
</dbReference>
<sequence>MTFTETCQATSTETAWLFINRIAGGYDKPQRHESLRELLKDLGLNTVEINSPEQLTFQWEDEAVPRPDFIVSVGGDGTAAMIAGQTGGTVPIAIYPAGTENILAKYLQIPTDIGAFAKMLSKRIVRRFDAGQLGDHTFLLMLSAGFEAEVVHHVHQRRNGHLTKFHYVKPTFEMLAKYPYPKLELDIELADGSRTQTEGFWVFAFNVPRYALGFEMTPDAVPDDGLLDICVLTQKGFGATASYITSLLSGTITKRSDVQRFKALSVDIRCPSGPVPLQTDGDPAGFTDIRLSVLPSYLPLIVPPKRTDK</sequence>
<dbReference type="PANTHER" id="PTHR30492">
    <property type="entry name" value="METHYLGLYOXAL SYNTHASE"/>
    <property type="match status" value="1"/>
</dbReference>
<dbReference type="InterPro" id="IPR045540">
    <property type="entry name" value="YegS/DAGK_C"/>
</dbReference>
<feature type="domain" description="DAGKc" evidence="1">
    <location>
        <begin position="10"/>
        <end position="137"/>
    </location>
</feature>
<dbReference type="PANTHER" id="PTHR30492:SF0">
    <property type="entry name" value="METHYLGLYOXAL SYNTHASE"/>
    <property type="match status" value="1"/>
</dbReference>
<dbReference type="RefSeq" id="WP_105357970.1">
    <property type="nucleotide sequence ID" value="NZ_PUIA01000069.1"/>
</dbReference>
<evidence type="ECO:0000313" key="3">
    <source>
        <dbReference type="Proteomes" id="UP000240009"/>
    </source>
</evidence>
<dbReference type="GO" id="GO:0005829">
    <property type="term" value="C:cytosol"/>
    <property type="evidence" value="ECO:0007669"/>
    <property type="project" value="TreeGrafter"/>
</dbReference>
<dbReference type="Proteomes" id="UP000240009">
    <property type="component" value="Unassembled WGS sequence"/>
</dbReference>
<dbReference type="InterPro" id="IPR017438">
    <property type="entry name" value="ATP-NAD_kinase_N"/>
</dbReference>
<dbReference type="AlphaFoldDB" id="A0A2S8F1Z3"/>
<dbReference type="OrthoDB" id="9815110at2"/>
<proteinExistence type="predicted"/>
<dbReference type="InterPro" id="IPR004363">
    <property type="entry name" value="Methylgl_synth"/>
</dbReference>
<dbReference type="PROSITE" id="PS50146">
    <property type="entry name" value="DAGK"/>
    <property type="match status" value="1"/>
</dbReference>
<dbReference type="EMBL" id="PUIA01000069">
    <property type="protein sequence ID" value="PQO26160.1"/>
    <property type="molecule type" value="Genomic_DNA"/>
</dbReference>
<dbReference type="Gene3D" id="2.60.200.40">
    <property type="match status" value="1"/>
</dbReference>
<dbReference type="GO" id="GO:0019242">
    <property type="term" value="P:methylglyoxal biosynthetic process"/>
    <property type="evidence" value="ECO:0007669"/>
    <property type="project" value="InterPro"/>
</dbReference>
<dbReference type="InterPro" id="IPR001206">
    <property type="entry name" value="Diacylglycerol_kinase_cat_dom"/>
</dbReference>
<dbReference type="Gene3D" id="3.40.50.10330">
    <property type="entry name" value="Probable inorganic polyphosphate/atp-NAD kinase, domain 1"/>
    <property type="match status" value="1"/>
</dbReference>
<reference evidence="2 3" key="1">
    <citation type="submission" date="2018-02" db="EMBL/GenBank/DDBJ databases">
        <title>Comparative genomes isolates from brazilian mangrove.</title>
        <authorList>
            <person name="Araujo J.E."/>
            <person name="Taketani R.G."/>
            <person name="Silva M.C.P."/>
            <person name="Loureco M.V."/>
            <person name="Andreote F.D."/>
        </authorList>
    </citation>
    <scope>NUCLEOTIDE SEQUENCE [LARGE SCALE GENOMIC DNA]</scope>
    <source>
        <strain evidence="2 3">HEX-2 MGV</strain>
    </source>
</reference>